<proteinExistence type="predicted"/>
<reference evidence="6 7" key="1">
    <citation type="journal article" date="2022" name="Gigascience">
        <title>A chromosome-level genome assembly and annotation of the desert horned lizard, Phrynosoma platyrhinos, provides insight into chromosomal rearrangements among reptiles.</title>
        <authorList>
            <person name="Koochekian N."/>
            <person name="Ascanio A."/>
            <person name="Farleigh K."/>
            <person name="Card D.C."/>
            <person name="Schield D.R."/>
            <person name="Castoe T.A."/>
            <person name="Jezkova T."/>
        </authorList>
    </citation>
    <scope>NUCLEOTIDE SEQUENCE [LARGE SCALE GENOMIC DNA]</scope>
    <source>
        <strain evidence="6">NK-2021</strain>
    </source>
</reference>
<dbReference type="InterPro" id="IPR002048">
    <property type="entry name" value="EF_hand_dom"/>
</dbReference>
<dbReference type="PANTHER" id="PTHR18905">
    <property type="entry name" value="NINEIN"/>
    <property type="match status" value="1"/>
</dbReference>
<dbReference type="InterPro" id="IPR011992">
    <property type="entry name" value="EF-hand-dom_pair"/>
</dbReference>
<feature type="domain" description="EF-hand" evidence="5">
    <location>
        <begin position="8"/>
        <end position="43"/>
    </location>
</feature>
<dbReference type="Proteomes" id="UP000826234">
    <property type="component" value="Unassembled WGS sequence"/>
</dbReference>
<keyword evidence="3" id="KW-0597">Phosphoprotein</keyword>
<name>A0ABQ7SSG0_PHRPL</name>
<dbReference type="EMBL" id="JAIPUX010003289">
    <property type="protein sequence ID" value="KAH0620222.1"/>
    <property type="molecule type" value="Genomic_DNA"/>
</dbReference>
<evidence type="ECO:0000256" key="1">
    <source>
        <dbReference type="ARBA" id="ARBA00004300"/>
    </source>
</evidence>
<keyword evidence="2" id="KW-0963">Cytoplasm</keyword>
<evidence type="ECO:0000259" key="5">
    <source>
        <dbReference type="PROSITE" id="PS50222"/>
    </source>
</evidence>
<organism evidence="6 7">
    <name type="scientific">Phrynosoma platyrhinos</name>
    <name type="common">Desert horned lizard</name>
    <dbReference type="NCBI Taxonomy" id="52577"/>
    <lineage>
        <taxon>Eukaryota</taxon>
        <taxon>Metazoa</taxon>
        <taxon>Chordata</taxon>
        <taxon>Craniata</taxon>
        <taxon>Vertebrata</taxon>
        <taxon>Euteleostomi</taxon>
        <taxon>Lepidosauria</taxon>
        <taxon>Squamata</taxon>
        <taxon>Bifurcata</taxon>
        <taxon>Unidentata</taxon>
        <taxon>Episquamata</taxon>
        <taxon>Toxicofera</taxon>
        <taxon>Iguania</taxon>
        <taxon>Phrynosomatidae</taxon>
        <taxon>Phrynosomatinae</taxon>
        <taxon>Phrynosoma</taxon>
    </lineage>
</organism>
<sequence length="113" mass="12672">MDEAEQDQYEAHLKELFDSFDVTGTGSLGQEELTELCHVLHLEEVAPGALQQTLLQDGLPSRVHFDQFKDALILILSSTLTNEESFQEPGKLILFNTDNGREAKSLVCAQNYF</sequence>
<protein>
    <recommendedName>
        <fullName evidence="5">EF-hand domain-containing protein</fullName>
    </recommendedName>
</protein>
<dbReference type="PROSITE" id="PS50222">
    <property type="entry name" value="EF_HAND_2"/>
    <property type="match status" value="1"/>
</dbReference>
<evidence type="ECO:0000256" key="4">
    <source>
        <dbReference type="ARBA" id="ARBA00023212"/>
    </source>
</evidence>
<evidence type="ECO:0000313" key="6">
    <source>
        <dbReference type="EMBL" id="KAH0620222.1"/>
    </source>
</evidence>
<evidence type="ECO:0000256" key="3">
    <source>
        <dbReference type="ARBA" id="ARBA00022553"/>
    </source>
</evidence>
<keyword evidence="4" id="KW-0206">Cytoskeleton</keyword>
<dbReference type="SUPFAM" id="SSF47473">
    <property type="entry name" value="EF-hand"/>
    <property type="match status" value="1"/>
</dbReference>
<dbReference type="PANTHER" id="PTHR18905:SF11">
    <property type="entry name" value="NINEIN"/>
    <property type="match status" value="1"/>
</dbReference>
<comment type="subcellular location">
    <subcellularLocation>
        <location evidence="1">Cytoplasm</location>
        <location evidence="1">Cytoskeleton</location>
        <location evidence="1">Microtubule organizing center</location>
        <location evidence="1">Centrosome</location>
    </subcellularLocation>
</comment>
<keyword evidence="7" id="KW-1185">Reference proteome</keyword>
<accession>A0ABQ7SSG0</accession>
<comment type="caution">
    <text evidence="6">The sequence shown here is derived from an EMBL/GenBank/DDBJ whole genome shotgun (WGS) entry which is preliminary data.</text>
</comment>
<dbReference type="Gene3D" id="1.10.238.10">
    <property type="entry name" value="EF-hand"/>
    <property type="match status" value="1"/>
</dbReference>
<evidence type="ECO:0000313" key="7">
    <source>
        <dbReference type="Proteomes" id="UP000826234"/>
    </source>
</evidence>
<evidence type="ECO:0000256" key="2">
    <source>
        <dbReference type="ARBA" id="ARBA00022490"/>
    </source>
</evidence>
<gene>
    <name evidence="6" type="ORF">JD844_020280</name>
</gene>